<dbReference type="SMART" id="SM00388">
    <property type="entry name" value="HisKA"/>
    <property type="match status" value="1"/>
</dbReference>
<evidence type="ECO:0000256" key="10">
    <source>
        <dbReference type="ARBA" id="ARBA00022777"/>
    </source>
</evidence>
<evidence type="ECO:0000313" key="25">
    <source>
        <dbReference type="Proteomes" id="UP001139559"/>
    </source>
</evidence>
<evidence type="ECO:0000256" key="19">
    <source>
        <dbReference type="SAM" id="Phobius"/>
    </source>
</evidence>
<evidence type="ECO:0000256" key="3">
    <source>
        <dbReference type="ARBA" id="ARBA00012438"/>
    </source>
</evidence>
<feature type="coiled-coil region" evidence="18">
    <location>
        <begin position="403"/>
        <end position="434"/>
    </location>
</feature>
<feature type="transmembrane region" description="Helical" evidence="19">
    <location>
        <begin position="337"/>
        <end position="358"/>
    </location>
</feature>
<dbReference type="Gene3D" id="1.20.58.920">
    <property type="match status" value="1"/>
</dbReference>
<dbReference type="Pfam" id="PF02518">
    <property type="entry name" value="HATPase_c"/>
    <property type="match status" value="1"/>
</dbReference>
<evidence type="ECO:0000256" key="4">
    <source>
        <dbReference type="ARBA" id="ARBA00022475"/>
    </source>
</evidence>
<dbReference type="PROSITE" id="PS50109">
    <property type="entry name" value="HIS_KIN"/>
    <property type="match status" value="1"/>
</dbReference>
<dbReference type="InterPro" id="IPR036097">
    <property type="entry name" value="HisK_dim/P_sf"/>
</dbReference>
<feature type="domain" description="HAMP" evidence="22">
    <location>
        <begin position="360"/>
        <end position="412"/>
    </location>
</feature>
<dbReference type="PANTHER" id="PTHR43047:SF78">
    <property type="entry name" value="SENSORY_REGULATORY PROTEIN RPFC"/>
    <property type="match status" value="1"/>
</dbReference>
<dbReference type="InterPro" id="IPR008207">
    <property type="entry name" value="Sig_transdc_His_kin_Hpt_dom"/>
</dbReference>
<evidence type="ECO:0000256" key="11">
    <source>
        <dbReference type="ARBA" id="ARBA00022801"/>
    </source>
</evidence>
<sequence>MLLAKASIGRKLLIAFSSMALIVLLSALVGVFGFSFVAQTERNVVNRSIPSMIEARKVSELSARIITSVQMLAGAKTKQEHTDAGVVLFSQLETLLFHITQLGADTFDSNLLNTLEQDVQLIIDTLAKLGIVVEQKLQYSSEINQQVSAMRKLATELEQLARTQVLNTSTIAVANVTHIYELLDKKQTNSVYQALDDLVEVDLDLSERLHEFHLLAYKVLNQIEEIPTVTDIERISQIGREFNHNVSIMLRRSTMVEDPTRSQQMVVLLQGLEDRGSIFELLHLRHQSNLSLQQLMQENMLQMAAINNTVNQLVDESNASTQRAVENVKSTLNTAQWTLTVLTIIGFIIVVLIVWRVVYIQVVKRLDEYSSALLSIAKGELNVDVSVKGSDELADMGRAIITARDTAQTLQEHKEHLEELITERTSQLQEANDKLNIEVVNHDRARESAELANRAKSAFLATMSHEIRTPMNGVLGTVQLLLDTKLDSNQSQYVDVINRSGKTLLAILNDILDYSKIEAGYLEIRPVNFNLHNLVSDAHQLFAARAGEKELEFNHCIESDVSPFWYGDSTRISQVLSNLIGNAIKFTHSGYIDVYVHIEEEVNRNSELVFEVSDSGIGISHDDQQRLFDAFTQASKVNSSHGGTGLGLAISQRLIEAMGGRLQVESEFGKGSVFQFTIPLEKIEESDWVSTTELKVNPKPFQVQLGDNHRLSVLLVEDNPVNCMVAEGFLHSLGHEVVVANSGEQARQYFLGNLMSENVHADKGDTDVNSSHDFDLLLLDINLPDCSGLDLLAEFKAHNNSIPIIAVSAHVFSEEVEKYLSAGFDGYLPKPLDRSALGEMLSSLTPEDKQLHATNKMAKAACRAKKEKIETDDLIEEQMINPNVLIEDINILGIDTVVKIARLFDKGCNEATTNLHQAELKGDPDLVKMTVHKLKGSASSLGLGALYQTCLAIEKSPNPLHEYQSKLQQLNLQIEQSKIAVAELIDSRSER</sequence>
<keyword evidence="11" id="KW-0378">Hydrolase</keyword>
<organism evidence="24 25">
    <name type="scientific">Vibrio amylolyticus</name>
    <dbReference type="NCBI Taxonomy" id="2847292"/>
    <lineage>
        <taxon>Bacteria</taxon>
        <taxon>Pseudomonadati</taxon>
        <taxon>Pseudomonadota</taxon>
        <taxon>Gammaproteobacteria</taxon>
        <taxon>Vibrionales</taxon>
        <taxon>Vibrionaceae</taxon>
        <taxon>Vibrio</taxon>
    </lineage>
</organism>
<dbReference type="InterPro" id="IPR003660">
    <property type="entry name" value="HAMP_dom"/>
</dbReference>
<dbReference type="InterPro" id="IPR004358">
    <property type="entry name" value="Sig_transdc_His_kin-like_C"/>
</dbReference>
<feature type="coiled-coil region" evidence="18">
    <location>
        <begin position="960"/>
        <end position="987"/>
    </location>
</feature>
<evidence type="ECO:0000259" key="23">
    <source>
        <dbReference type="PROSITE" id="PS50894"/>
    </source>
</evidence>
<evidence type="ECO:0000256" key="2">
    <source>
        <dbReference type="ARBA" id="ARBA00004429"/>
    </source>
</evidence>
<evidence type="ECO:0000259" key="20">
    <source>
        <dbReference type="PROSITE" id="PS50109"/>
    </source>
</evidence>
<gene>
    <name evidence="24" type="primary">torS</name>
    <name evidence="24" type="ORF">KP803_11440</name>
</gene>
<dbReference type="InterPro" id="IPR003661">
    <property type="entry name" value="HisK_dim/P_dom"/>
</dbReference>
<dbReference type="Gene3D" id="6.10.340.10">
    <property type="match status" value="1"/>
</dbReference>
<evidence type="ECO:0000256" key="17">
    <source>
        <dbReference type="PROSITE-ProRule" id="PRU00169"/>
    </source>
</evidence>
<dbReference type="CDD" id="cd16922">
    <property type="entry name" value="HATPase_EvgS-ArcB-TorS-like"/>
    <property type="match status" value="1"/>
</dbReference>
<accession>A0A9X1XIZ1</accession>
<keyword evidence="12" id="KW-0067">ATP-binding</keyword>
<keyword evidence="7 24" id="KW-0808">Transferase</keyword>
<evidence type="ECO:0000256" key="5">
    <source>
        <dbReference type="ARBA" id="ARBA00022519"/>
    </source>
</evidence>
<proteinExistence type="predicted"/>
<dbReference type="SMART" id="SM00387">
    <property type="entry name" value="HATPase_c"/>
    <property type="match status" value="1"/>
</dbReference>
<feature type="modified residue" description="Phosphohistidine" evidence="16">
    <location>
        <position position="932"/>
    </location>
</feature>
<dbReference type="PROSITE" id="PS50885">
    <property type="entry name" value="HAMP"/>
    <property type="match status" value="1"/>
</dbReference>
<evidence type="ECO:0000259" key="22">
    <source>
        <dbReference type="PROSITE" id="PS50885"/>
    </source>
</evidence>
<evidence type="ECO:0000256" key="14">
    <source>
        <dbReference type="ARBA" id="ARBA00023012"/>
    </source>
</evidence>
<evidence type="ECO:0000256" key="16">
    <source>
        <dbReference type="PROSITE-ProRule" id="PRU00110"/>
    </source>
</evidence>
<keyword evidence="18" id="KW-0175">Coiled coil</keyword>
<evidence type="ECO:0000259" key="21">
    <source>
        <dbReference type="PROSITE" id="PS50110"/>
    </source>
</evidence>
<evidence type="ECO:0000256" key="7">
    <source>
        <dbReference type="ARBA" id="ARBA00022679"/>
    </source>
</evidence>
<evidence type="ECO:0000256" key="12">
    <source>
        <dbReference type="ARBA" id="ARBA00022840"/>
    </source>
</evidence>
<evidence type="ECO:0000256" key="9">
    <source>
        <dbReference type="ARBA" id="ARBA00022741"/>
    </source>
</evidence>
<dbReference type="SUPFAM" id="SSF52172">
    <property type="entry name" value="CheY-like"/>
    <property type="match status" value="1"/>
</dbReference>
<evidence type="ECO:0000256" key="18">
    <source>
        <dbReference type="SAM" id="Coils"/>
    </source>
</evidence>
<dbReference type="CDD" id="cd17546">
    <property type="entry name" value="REC_hyHK_CKI1_RcsC-like"/>
    <property type="match status" value="1"/>
</dbReference>
<feature type="domain" description="Response regulatory" evidence="21">
    <location>
        <begin position="712"/>
        <end position="845"/>
    </location>
</feature>
<dbReference type="GO" id="GO:0005524">
    <property type="term" value="F:ATP binding"/>
    <property type="evidence" value="ECO:0007669"/>
    <property type="project" value="UniProtKB-KW"/>
</dbReference>
<dbReference type="PIRSF" id="PIRSF036437">
    <property type="entry name" value="HK_TorS"/>
    <property type="match status" value="1"/>
</dbReference>
<evidence type="ECO:0000256" key="6">
    <source>
        <dbReference type="ARBA" id="ARBA00022553"/>
    </source>
</evidence>
<dbReference type="Pfam" id="PF01627">
    <property type="entry name" value="Hpt"/>
    <property type="match status" value="1"/>
</dbReference>
<comment type="caution">
    <text evidence="24">The sequence shown here is derived from an EMBL/GenBank/DDBJ whole genome shotgun (WGS) entry which is preliminary data.</text>
</comment>
<dbReference type="CDD" id="cd06225">
    <property type="entry name" value="HAMP"/>
    <property type="match status" value="1"/>
</dbReference>
<dbReference type="SUPFAM" id="SSF47226">
    <property type="entry name" value="Histidine-containing phosphotransfer domain, HPT domain"/>
    <property type="match status" value="1"/>
</dbReference>
<dbReference type="InterPro" id="IPR011006">
    <property type="entry name" value="CheY-like_superfamily"/>
</dbReference>
<dbReference type="InterPro" id="IPR001789">
    <property type="entry name" value="Sig_transdc_resp-reg_receiver"/>
</dbReference>
<evidence type="ECO:0000256" key="13">
    <source>
        <dbReference type="ARBA" id="ARBA00022989"/>
    </source>
</evidence>
<dbReference type="InterPro" id="IPR036641">
    <property type="entry name" value="HPT_dom_sf"/>
</dbReference>
<dbReference type="Gene3D" id="1.10.287.130">
    <property type="match status" value="1"/>
</dbReference>
<keyword evidence="5" id="KW-0997">Cell inner membrane</keyword>
<dbReference type="InterPro" id="IPR003594">
    <property type="entry name" value="HATPase_dom"/>
</dbReference>
<keyword evidence="13 19" id="KW-1133">Transmembrane helix</keyword>
<dbReference type="GO" id="GO:0005886">
    <property type="term" value="C:plasma membrane"/>
    <property type="evidence" value="ECO:0007669"/>
    <property type="project" value="UniProtKB-SubCell"/>
</dbReference>
<dbReference type="CDD" id="cd00082">
    <property type="entry name" value="HisKA"/>
    <property type="match status" value="1"/>
</dbReference>
<dbReference type="Gene3D" id="3.30.565.10">
    <property type="entry name" value="Histidine kinase-like ATPase, C-terminal domain"/>
    <property type="match status" value="1"/>
</dbReference>
<feature type="domain" description="Histidine kinase" evidence="20">
    <location>
        <begin position="462"/>
        <end position="682"/>
    </location>
</feature>
<dbReference type="InterPro" id="IPR036890">
    <property type="entry name" value="HATPase_C_sf"/>
</dbReference>
<dbReference type="InterPro" id="IPR038188">
    <property type="entry name" value="TorS_sensor_sf"/>
</dbReference>
<keyword evidence="9" id="KW-0547">Nucleotide-binding</keyword>
<keyword evidence="14" id="KW-0902">Two-component regulatory system</keyword>
<dbReference type="EC" id="2.7.13.3" evidence="3"/>
<feature type="domain" description="HPt" evidence="23">
    <location>
        <begin position="893"/>
        <end position="991"/>
    </location>
</feature>
<dbReference type="CDD" id="cd16172">
    <property type="entry name" value="TorS_sensor_domain"/>
    <property type="match status" value="1"/>
</dbReference>
<dbReference type="Gene3D" id="1.20.120.160">
    <property type="entry name" value="HPT domain"/>
    <property type="match status" value="1"/>
</dbReference>
<protein>
    <recommendedName>
        <fullName evidence="3">histidine kinase</fullName>
        <ecNumber evidence="3">2.7.13.3</ecNumber>
    </recommendedName>
</protein>
<keyword evidence="25" id="KW-1185">Reference proteome</keyword>
<dbReference type="SUPFAM" id="SSF55874">
    <property type="entry name" value="ATPase domain of HSP90 chaperone/DNA topoisomerase II/histidine kinase"/>
    <property type="match status" value="1"/>
</dbReference>
<dbReference type="SUPFAM" id="SSF47384">
    <property type="entry name" value="Homodimeric domain of signal transducing histidine kinase"/>
    <property type="match status" value="1"/>
</dbReference>
<dbReference type="FunFam" id="3.30.565.10:FF:000010">
    <property type="entry name" value="Sensor histidine kinase RcsC"/>
    <property type="match status" value="1"/>
</dbReference>
<dbReference type="Proteomes" id="UP001139559">
    <property type="component" value="Unassembled WGS sequence"/>
</dbReference>
<dbReference type="RefSeq" id="WP_248008963.1">
    <property type="nucleotide sequence ID" value="NZ_JAJHVV010000006.1"/>
</dbReference>
<dbReference type="AlphaFoldDB" id="A0A9X1XIZ1"/>
<dbReference type="EMBL" id="JAJHVV010000006">
    <property type="protein sequence ID" value="MCK6263882.1"/>
    <property type="molecule type" value="Genomic_DNA"/>
</dbReference>
<evidence type="ECO:0000256" key="1">
    <source>
        <dbReference type="ARBA" id="ARBA00000085"/>
    </source>
</evidence>
<name>A0A9X1XIZ1_9VIBR</name>
<reference evidence="24" key="1">
    <citation type="submission" date="2021-11" db="EMBL/GenBank/DDBJ databases">
        <title>Vibrio ZSDE26 sp. nov. and Vibrio ZSDZ34 sp. nov., isolated from coastal seawater in Qingdao.</title>
        <authorList>
            <person name="Zhang P."/>
        </authorList>
    </citation>
    <scope>NUCLEOTIDE SEQUENCE</scope>
    <source>
        <strain evidence="24">ZSDE26</strain>
    </source>
</reference>
<comment type="catalytic activity">
    <reaction evidence="1">
        <text>ATP + protein L-histidine = ADP + protein N-phospho-L-histidine.</text>
        <dbReference type="EC" id="2.7.13.3"/>
    </reaction>
</comment>
<dbReference type="Pfam" id="PF21689">
    <property type="entry name" value="TorS_sensor_domain"/>
    <property type="match status" value="1"/>
</dbReference>
<keyword evidence="10 24" id="KW-0418">Kinase</keyword>
<dbReference type="PROSITE" id="PS50894">
    <property type="entry name" value="HPT"/>
    <property type="match status" value="1"/>
</dbReference>
<keyword evidence="4" id="KW-1003">Cell membrane</keyword>
<dbReference type="SMART" id="SM00448">
    <property type="entry name" value="REC"/>
    <property type="match status" value="1"/>
</dbReference>
<comment type="subcellular location">
    <subcellularLocation>
        <location evidence="2">Cell inner membrane</location>
        <topology evidence="2">Multi-pass membrane protein</topology>
    </subcellularLocation>
</comment>
<dbReference type="PROSITE" id="PS50110">
    <property type="entry name" value="RESPONSE_REGULATORY"/>
    <property type="match status" value="1"/>
</dbReference>
<feature type="transmembrane region" description="Helical" evidence="19">
    <location>
        <begin position="12"/>
        <end position="38"/>
    </location>
</feature>
<keyword evidence="8 19" id="KW-0812">Transmembrane</keyword>
<dbReference type="PANTHER" id="PTHR43047">
    <property type="entry name" value="TWO-COMPONENT HISTIDINE PROTEIN KINASE"/>
    <property type="match status" value="1"/>
</dbReference>
<dbReference type="NCBIfam" id="TIGR02956">
    <property type="entry name" value="TMAO_torS"/>
    <property type="match status" value="1"/>
</dbReference>
<dbReference type="Pfam" id="PF00072">
    <property type="entry name" value="Response_reg"/>
    <property type="match status" value="1"/>
</dbReference>
<dbReference type="Gene3D" id="3.40.50.2300">
    <property type="match status" value="1"/>
</dbReference>
<dbReference type="GO" id="GO:0000155">
    <property type="term" value="F:phosphorelay sensor kinase activity"/>
    <property type="evidence" value="ECO:0007669"/>
    <property type="project" value="InterPro"/>
</dbReference>
<dbReference type="PRINTS" id="PR00344">
    <property type="entry name" value="BCTRLSENSOR"/>
</dbReference>
<dbReference type="GO" id="GO:0016787">
    <property type="term" value="F:hydrolase activity"/>
    <property type="evidence" value="ECO:0007669"/>
    <property type="project" value="UniProtKB-KW"/>
</dbReference>
<evidence type="ECO:0000256" key="15">
    <source>
        <dbReference type="ARBA" id="ARBA00023136"/>
    </source>
</evidence>
<dbReference type="InterPro" id="IPR005467">
    <property type="entry name" value="His_kinase_dom"/>
</dbReference>
<evidence type="ECO:0000313" key="24">
    <source>
        <dbReference type="EMBL" id="MCK6263882.1"/>
    </source>
</evidence>
<dbReference type="Pfam" id="PF00512">
    <property type="entry name" value="HisKA"/>
    <property type="match status" value="1"/>
</dbReference>
<dbReference type="InterPro" id="IPR014302">
    <property type="entry name" value="Sig_transdc_His_kinase_TorS"/>
</dbReference>
<dbReference type="SMART" id="SM00304">
    <property type="entry name" value="HAMP"/>
    <property type="match status" value="1"/>
</dbReference>
<dbReference type="InterPro" id="IPR037952">
    <property type="entry name" value="Sensor_TorS"/>
</dbReference>
<feature type="modified residue" description="4-aspartylphosphate" evidence="17">
    <location>
        <position position="780"/>
    </location>
</feature>
<keyword evidence="15 19" id="KW-0472">Membrane</keyword>
<evidence type="ECO:0000256" key="8">
    <source>
        <dbReference type="ARBA" id="ARBA00022692"/>
    </source>
</evidence>
<dbReference type="FunFam" id="1.10.287.130:FF:000003">
    <property type="entry name" value="Histidine kinase"/>
    <property type="match status" value="1"/>
</dbReference>
<keyword evidence="6 17" id="KW-0597">Phosphoprotein</keyword>